<dbReference type="CDD" id="cd04301">
    <property type="entry name" value="NAT_SF"/>
    <property type="match status" value="1"/>
</dbReference>
<organism evidence="2 3">
    <name type="scientific">Methylorubrum populi</name>
    <dbReference type="NCBI Taxonomy" id="223967"/>
    <lineage>
        <taxon>Bacteria</taxon>
        <taxon>Pseudomonadati</taxon>
        <taxon>Pseudomonadota</taxon>
        <taxon>Alphaproteobacteria</taxon>
        <taxon>Hyphomicrobiales</taxon>
        <taxon>Methylobacteriaceae</taxon>
        <taxon>Methylorubrum</taxon>
    </lineage>
</organism>
<protein>
    <recommendedName>
        <fullName evidence="1">N-acetyltransferase domain-containing protein</fullName>
    </recommendedName>
</protein>
<dbReference type="GO" id="GO:0016747">
    <property type="term" value="F:acyltransferase activity, transferring groups other than amino-acyl groups"/>
    <property type="evidence" value="ECO:0007669"/>
    <property type="project" value="InterPro"/>
</dbReference>
<gene>
    <name evidence="2" type="ORF">F8B43_4210</name>
</gene>
<accession>A0A833J3E6</accession>
<dbReference type="AlphaFoldDB" id="A0A833J3E6"/>
<dbReference type="Gene3D" id="3.40.630.30">
    <property type="match status" value="1"/>
</dbReference>
<dbReference type="InterPro" id="IPR016181">
    <property type="entry name" value="Acyl_CoA_acyltransferase"/>
</dbReference>
<name>A0A833J3E6_9HYPH</name>
<dbReference type="SUPFAM" id="SSF55729">
    <property type="entry name" value="Acyl-CoA N-acyltransferases (Nat)"/>
    <property type="match status" value="1"/>
</dbReference>
<sequence>MTYTLVRIADAADWQIYHAIRRSSLWEERGLDGYDDARPQERFAHHHALLLKLDEEGIGTTRLDDLRDGTGIVRLVAITASLRRQGHGRVLGTMVEDYAREIGLSRLFVSAASDAEGFYTATGWTRVTKRAPELLGDADGCIQMTKSIVR</sequence>
<evidence type="ECO:0000313" key="2">
    <source>
        <dbReference type="EMBL" id="KAB7782916.1"/>
    </source>
</evidence>
<evidence type="ECO:0000259" key="1">
    <source>
        <dbReference type="PROSITE" id="PS51186"/>
    </source>
</evidence>
<evidence type="ECO:0000313" key="3">
    <source>
        <dbReference type="Proteomes" id="UP000469949"/>
    </source>
</evidence>
<dbReference type="InterPro" id="IPR000182">
    <property type="entry name" value="GNAT_dom"/>
</dbReference>
<dbReference type="Proteomes" id="UP000469949">
    <property type="component" value="Unassembled WGS sequence"/>
</dbReference>
<proteinExistence type="predicted"/>
<dbReference type="RefSeq" id="WP_152278263.1">
    <property type="nucleotide sequence ID" value="NZ_WEKV01000018.1"/>
</dbReference>
<dbReference type="EMBL" id="WEKV01000018">
    <property type="protein sequence ID" value="KAB7782916.1"/>
    <property type="molecule type" value="Genomic_DNA"/>
</dbReference>
<feature type="domain" description="N-acetyltransferase" evidence="1">
    <location>
        <begin position="4"/>
        <end position="149"/>
    </location>
</feature>
<dbReference type="PROSITE" id="PS51186">
    <property type="entry name" value="GNAT"/>
    <property type="match status" value="1"/>
</dbReference>
<comment type="caution">
    <text evidence="2">The sequence shown here is derived from an EMBL/GenBank/DDBJ whole genome shotgun (WGS) entry which is preliminary data.</text>
</comment>
<reference evidence="2 3" key="1">
    <citation type="submission" date="2019-10" db="EMBL/GenBank/DDBJ databases">
        <title>Draft Genome Sequence of the Caffeine Degrading Methylotroph Methylorubrum populi PINKEL.</title>
        <authorList>
            <person name="Dawson S.C."/>
            <person name="Zhang X."/>
            <person name="Wright M.E."/>
            <person name="Sharma G."/>
            <person name="Langner J.T."/>
            <person name="Ditty J.L."/>
            <person name="Subuyuj G.A."/>
        </authorList>
    </citation>
    <scope>NUCLEOTIDE SEQUENCE [LARGE SCALE GENOMIC DNA]</scope>
    <source>
        <strain evidence="2 3">Pinkel</strain>
    </source>
</reference>
<dbReference type="Pfam" id="PF00583">
    <property type="entry name" value="Acetyltransf_1"/>
    <property type="match status" value="1"/>
</dbReference>